<dbReference type="Gene3D" id="3.20.20.105">
    <property type="entry name" value="Queuine tRNA-ribosyltransferase-like"/>
    <property type="match status" value="1"/>
</dbReference>
<feature type="region of interest" description="RNA binding; important for wobble base 34 recognition" evidence="7">
    <location>
        <begin position="307"/>
        <end position="311"/>
    </location>
</feature>
<evidence type="ECO:0000256" key="8">
    <source>
        <dbReference type="SAM" id="MobiDB-lite"/>
    </source>
</evidence>
<gene>
    <name evidence="7" type="primary">tgt</name>
    <name evidence="10" type="ORF">SAMN05216466_11080</name>
</gene>
<feature type="binding site" evidence="7">
    <location>
        <position position="176"/>
    </location>
    <ligand>
        <name>substrate</name>
    </ligand>
</feature>
<evidence type="ECO:0000256" key="2">
    <source>
        <dbReference type="ARBA" id="ARBA00022676"/>
    </source>
</evidence>
<dbReference type="GO" id="GO:0008479">
    <property type="term" value="F:tRNA-guanosine(34) queuine transglycosylase activity"/>
    <property type="evidence" value="ECO:0007669"/>
    <property type="project" value="UniProtKB-UniRule"/>
</dbReference>
<feature type="binding site" evidence="7">
    <location>
        <position position="342"/>
    </location>
    <ligand>
        <name>Zn(2+)</name>
        <dbReference type="ChEBI" id="CHEBI:29105"/>
    </ligand>
</feature>
<evidence type="ECO:0000256" key="3">
    <source>
        <dbReference type="ARBA" id="ARBA00022679"/>
    </source>
</evidence>
<evidence type="ECO:0000256" key="7">
    <source>
        <dbReference type="HAMAP-Rule" id="MF_00168"/>
    </source>
</evidence>
<feature type="active site" description="Nucleophile" evidence="7">
    <location>
        <position position="302"/>
    </location>
</feature>
<name>A0A1G8CN86_9BURK</name>
<comment type="pathway">
    <text evidence="1 7">tRNA modification; tRNA-queuosine biosynthesis.</text>
</comment>
<dbReference type="RefSeq" id="WP_244106240.1">
    <property type="nucleotide sequence ID" value="NZ_CADERL010000009.1"/>
</dbReference>
<feature type="domain" description="tRNA-guanine(15) transglycosylase-like" evidence="9">
    <location>
        <begin position="44"/>
        <end position="404"/>
    </location>
</feature>
<organism evidence="10 11">
    <name type="scientific">Paraburkholderia phenazinium</name>
    <dbReference type="NCBI Taxonomy" id="60549"/>
    <lineage>
        <taxon>Bacteria</taxon>
        <taxon>Pseudomonadati</taxon>
        <taxon>Pseudomonadota</taxon>
        <taxon>Betaproteobacteria</taxon>
        <taxon>Burkholderiales</taxon>
        <taxon>Burkholderiaceae</taxon>
        <taxon>Paraburkholderia</taxon>
    </lineage>
</organism>
<evidence type="ECO:0000256" key="1">
    <source>
        <dbReference type="ARBA" id="ARBA00004691"/>
    </source>
</evidence>
<dbReference type="GO" id="GO:0008616">
    <property type="term" value="P:tRNA queuosine(34) biosynthetic process"/>
    <property type="evidence" value="ECO:0007669"/>
    <property type="project" value="UniProtKB-UniRule"/>
</dbReference>
<keyword evidence="5 7" id="KW-0671">Queuosine biosynthesis</keyword>
<keyword evidence="4 7" id="KW-0819">tRNA processing</keyword>
<keyword evidence="7" id="KW-0862">Zinc</keyword>
<comment type="similarity">
    <text evidence="7">Belongs to the queuine tRNA-ribosyltransferase family.</text>
</comment>
<dbReference type="EMBL" id="FNCJ01000010">
    <property type="protein sequence ID" value="SDH46958.1"/>
    <property type="molecule type" value="Genomic_DNA"/>
</dbReference>
<proteinExistence type="inferred from homology"/>
<feature type="binding site" evidence="7">
    <location>
        <position position="371"/>
    </location>
    <ligand>
        <name>Zn(2+)</name>
        <dbReference type="ChEBI" id="CHEBI:29105"/>
    </ligand>
</feature>
<dbReference type="Proteomes" id="UP000199706">
    <property type="component" value="Unassembled WGS sequence"/>
</dbReference>
<dbReference type="HAMAP" id="MF_00168">
    <property type="entry name" value="Q_tRNA_Tgt"/>
    <property type="match status" value="1"/>
</dbReference>
<protein>
    <recommendedName>
        <fullName evidence="7">Queuine tRNA-ribosyltransferase</fullName>
        <ecNumber evidence="7">2.4.2.29</ecNumber>
    </recommendedName>
    <alternativeName>
        <fullName evidence="7">Guanine insertion enzyme</fullName>
    </alternativeName>
    <alternativeName>
        <fullName evidence="7">tRNA-guanine transglycosylase</fullName>
    </alternativeName>
</protein>
<dbReference type="PANTHER" id="PTHR46499:SF1">
    <property type="entry name" value="QUEUINE TRNA-RIBOSYLTRANSFERASE"/>
    <property type="match status" value="1"/>
</dbReference>
<evidence type="ECO:0000256" key="5">
    <source>
        <dbReference type="ARBA" id="ARBA00022785"/>
    </source>
</evidence>
<evidence type="ECO:0000259" key="9">
    <source>
        <dbReference type="Pfam" id="PF01702"/>
    </source>
</evidence>
<comment type="cofactor">
    <cofactor evidence="7">
        <name>Zn(2+)</name>
        <dbReference type="ChEBI" id="CHEBI:29105"/>
    </cofactor>
    <text evidence="7">Binds 1 zinc ion per subunit.</text>
</comment>
<dbReference type="SUPFAM" id="SSF51713">
    <property type="entry name" value="tRNA-guanine transglycosylase"/>
    <property type="match status" value="1"/>
</dbReference>
<feature type="binding site" evidence="7">
    <location>
        <position position="225"/>
    </location>
    <ligand>
        <name>substrate</name>
    </ligand>
</feature>
<evidence type="ECO:0000256" key="4">
    <source>
        <dbReference type="ARBA" id="ARBA00022694"/>
    </source>
</evidence>
<dbReference type="NCBIfam" id="TIGR00430">
    <property type="entry name" value="Q_tRNA_tgt"/>
    <property type="match status" value="1"/>
</dbReference>
<dbReference type="UniPathway" id="UPA00392"/>
<dbReference type="Pfam" id="PF01702">
    <property type="entry name" value="TGT"/>
    <property type="match status" value="1"/>
</dbReference>
<dbReference type="FunFam" id="3.20.20.105:FF:000001">
    <property type="entry name" value="Queuine tRNA-ribosyltransferase"/>
    <property type="match status" value="1"/>
</dbReference>
<comment type="subunit">
    <text evidence="7">Homodimer. Within each dimer, one monomer is responsible for RNA recognition and catalysis, while the other monomer binds to the replacement base PreQ1.</text>
</comment>
<feature type="compositionally biased region" description="Polar residues" evidence="8">
    <location>
        <begin position="9"/>
        <end position="18"/>
    </location>
</feature>
<comment type="catalytic activity">
    <reaction evidence="6 7">
        <text>7-aminomethyl-7-carbaguanine + guanosine(34) in tRNA = 7-aminomethyl-7-carbaguanosine(34) in tRNA + guanine</text>
        <dbReference type="Rhea" id="RHEA:24104"/>
        <dbReference type="Rhea" id="RHEA-COMP:10341"/>
        <dbReference type="Rhea" id="RHEA-COMP:10342"/>
        <dbReference type="ChEBI" id="CHEBI:16235"/>
        <dbReference type="ChEBI" id="CHEBI:58703"/>
        <dbReference type="ChEBI" id="CHEBI:74269"/>
        <dbReference type="ChEBI" id="CHEBI:82833"/>
        <dbReference type="EC" id="2.4.2.29"/>
    </reaction>
</comment>
<comment type="function">
    <text evidence="7">Catalyzes the base-exchange of a guanine (G) residue with the queuine precursor 7-aminomethyl-7-deazaguanine (PreQ1) at position 34 (anticodon wobble position) in tRNAs with GU(N) anticodons (tRNA-Asp, -Asn, -His and -Tyr). Catalysis occurs through a double-displacement mechanism. The nucleophile active site attacks the C1' of nucleotide 34 to detach the guanine base from the RNA, forming a covalent enzyme-RNA intermediate. The proton acceptor active site deprotonates the incoming PreQ1, allowing a nucleophilic attack on the C1' of the ribose to form the product. After dissociation, two additional enzymatic reactions on the tRNA convert PreQ1 to queuine (Q), resulting in the hypermodified nucleoside queuosine (7-(((4,5-cis-dihydroxy-2-cyclopenten-1-yl)amino)methyl)-7-deazaguanosine).</text>
</comment>
<dbReference type="InterPro" id="IPR050076">
    <property type="entry name" value="ArchSynthase1/Queuine_TRR"/>
</dbReference>
<dbReference type="InterPro" id="IPR004803">
    <property type="entry name" value="TGT"/>
</dbReference>
<keyword evidence="7" id="KW-0479">Metal-binding</keyword>
<dbReference type="GO" id="GO:0005829">
    <property type="term" value="C:cytosol"/>
    <property type="evidence" value="ECO:0007669"/>
    <property type="project" value="TreeGrafter"/>
</dbReference>
<evidence type="ECO:0000313" key="10">
    <source>
        <dbReference type="EMBL" id="SDH46958.1"/>
    </source>
</evidence>
<keyword evidence="3 7" id="KW-0808">Transferase</keyword>
<dbReference type="GO" id="GO:0046872">
    <property type="term" value="F:metal ion binding"/>
    <property type="evidence" value="ECO:0007669"/>
    <property type="project" value="UniProtKB-KW"/>
</dbReference>
<feature type="region of interest" description="Disordered" evidence="8">
    <location>
        <begin position="1"/>
        <end position="26"/>
    </location>
</feature>
<dbReference type="PANTHER" id="PTHR46499">
    <property type="entry name" value="QUEUINE TRNA-RIBOSYLTRANSFERASE"/>
    <property type="match status" value="1"/>
</dbReference>
<keyword evidence="2 7" id="KW-0328">Glycosyltransferase</keyword>
<feature type="binding site" evidence="7">
    <location>
        <position position="345"/>
    </location>
    <ligand>
        <name>Zn(2+)</name>
        <dbReference type="ChEBI" id="CHEBI:29105"/>
    </ligand>
</feature>
<feature type="region of interest" description="RNA binding" evidence="7">
    <location>
        <begin position="283"/>
        <end position="289"/>
    </location>
</feature>
<dbReference type="NCBIfam" id="TIGR00449">
    <property type="entry name" value="tgt_general"/>
    <property type="match status" value="1"/>
</dbReference>
<feature type="active site" description="Proton acceptor" evidence="7">
    <location>
        <position position="122"/>
    </location>
</feature>
<accession>A0A1G8CN86</accession>
<dbReference type="InterPro" id="IPR036511">
    <property type="entry name" value="TGT-like_sf"/>
</dbReference>
<reference evidence="10 11" key="1">
    <citation type="submission" date="2016-10" db="EMBL/GenBank/DDBJ databases">
        <authorList>
            <person name="de Groot N.N."/>
        </authorList>
    </citation>
    <scope>NUCLEOTIDE SEQUENCE [LARGE SCALE GENOMIC DNA]</scope>
    <source>
        <strain evidence="10 11">LMG 2247</strain>
    </source>
</reference>
<feature type="binding site" evidence="7">
    <location>
        <begin position="122"/>
        <end position="126"/>
    </location>
    <ligand>
        <name>substrate</name>
    </ligand>
</feature>
<evidence type="ECO:0000313" key="11">
    <source>
        <dbReference type="Proteomes" id="UP000199706"/>
    </source>
</evidence>
<feature type="binding site" evidence="7">
    <location>
        <position position="340"/>
    </location>
    <ligand>
        <name>Zn(2+)</name>
        <dbReference type="ChEBI" id="CHEBI:29105"/>
    </ligand>
</feature>
<dbReference type="EC" id="2.4.2.29" evidence="7"/>
<evidence type="ECO:0000256" key="6">
    <source>
        <dbReference type="ARBA" id="ARBA00050112"/>
    </source>
</evidence>
<feature type="binding site" evidence="7">
    <location>
        <position position="252"/>
    </location>
    <ligand>
        <name>substrate</name>
    </ligand>
</feature>
<dbReference type="AlphaFoldDB" id="A0A1G8CN86"/>
<sequence length="411" mass="45458">MTEGHSHDTSASSANCPTCANHGDNSAERPANGLKFELLATDGQARRGRLTLNHGVVETPIFMPVGTYGTVKAVQPRELEEMHAQIILGNTFHLWLRPGLETIGAHGGLHRFMGWSKPILTDSGGFQVFSLGDLRKITEDGVTFASPINGDKLFLSPEVSMQIQKVLDSDIVMQFDECTPYATNNVPTSHKDAADSMRMSMRWAQRSINEFNGLSNPNALFGIVQGGMFEDLRDESLAGLAEMDFHGLAIGGLSVGEPKEDMMRVLNHIGPKLPAHKPHYLMGVGTPEDLVAGVAAGVDMFDCVMPTRNARNGWLFTRFGDVKIRNATHKNSLRPLDESCGCYTCRNFTRGYLHHLHRVGEILGAQLNTIHNLHYYLELMSEIRASIETQSFEAFRKRFHENRARGVEQAA</sequence>
<dbReference type="InterPro" id="IPR002616">
    <property type="entry name" value="tRNA_ribo_trans-like"/>
</dbReference>